<accession>A0A518GLQ2</accession>
<dbReference type="EMBL" id="CP036299">
    <property type="protein sequence ID" value="QDV29583.1"/>
    <property type="molecule type" value="Genomic_DNA"/>
</dbReference>
<gene>
    <name evidence="1" type="ORF">Spb1_14950</name>
</gene>
<dbReference type="AlphaFoldDB" id="A0A518GLQ2"/>
<proteinExistence type="predicted"/>
<sequence>MPDMRLVLFAEERKHMLAQSRKHGTDFRRFSTAKDAIWPEIQLEWHR</sequence>
<evidence type="ECO:0000313" key="2">
    <source>
        <dbReference type="Proteomes" id="UP000315349"/>
    </source>
</evidence>
<evidence type="ECO:0000313" key="1">
    <source>
        <dbReference type="EMBL" id="QDV29583.1"/>
    </source>
</evidence>
<dbReference type="Proteomes" id="UP000315349">
    <property type="component" value="Chromosome"/>
</dbReference>
<dbReference type="KEGG" id="peh:Spb1_14950"/>
<keyword evidence="2" id="KW-1185">Reference proteome</keyword>
<name>A0A518GLQ2_9PLAN</name>
<organism evidence="1 2">
    <name type="scientific">Planctopirus ephydatiae</name>
    <dbReference type="NCBI Taxonomy" id="2528019"/>
    <lineage>
        <taxon>Bacteria</taxon>
        <taxon>Pseudomonadati</taxon>
        <taxon>Planctomycetota</taxon>
        <taxon>Planctomycetia</taxon>
        <taxon>Planctomycetales</taxon>
        <taxon>Planctomycetaceae</taxon>
        <taxon>Planctopirus</taxon>
    </lineage>
</organism>
<protein>
    <submittedName>
        <fullName evidence="1">Uncharacterized protein</fullName>
    </submittedName>
</protein>
<reference evidence="1 2" key="1">
    <citation type="submission" date="2019-02" db="EMBL/GenBank/DDBJ databases">
        <title>Deep-cultivation of Planctomycetes and their phenomic and genomic characterization uncovers novel biology.</title>
        <authorList>
            <person name="Wiegand S."/>
            <person name="Jogler M."/>
            <person name="Boedeker C."/>
            <person name="Pinto D."/>
            <person name="Vollmers J."/>
            <person name="Rivas-Marin E."/>
            <person name="Kohn T."/>
            <person name="Peeters S.H."/>
            <person name="Heuer A."/>
            <person name="Rast P."/>
            <person name="Oberbeckmann S."/>
            <person name="Bunk B."/>
            <person name="Jeske O."/>
            <person name="Meyerdierks A."/>
            <person name="Storesund J.E."/>
            <person name="Kallscheuer N."/>
            <person name="Luecker S."/>
            <person name="Lage O.M."/>
            <person name="Pohl T."/>
            <person name="Merkel B.J."/>
            <person name="Hornburger P."/>
            <person name="Mueller R.-W."/>
            <person name="Bruemmer F."/>
            <person name="Labrenz M."/>
            <person name="Spormann A.M."/>
            <person name="Op den Camp H."/>
            <person name="Overmann J."/>
            <person name="Amann R."/>
            <person name="Jetten M.S.M."/>
            <person name="Mascher T."/>
            <person name="Medema M.H."/>
            <person name="Devos D.P."/>
            <person name="Kaster A.-K."/>
            <person name="Ovreas L."/>
            <person name="Rohde M."/>
            <person name="Galperin M.Y."/>
            <person name="Jogler C."/>
        </authorList>
    </citation>
    <scope>NUCLEOTIDE SEQUENCE [LARGE SCALE GENOMIC DNA]</scope>
    <source>
        <strain evidence="1 2">Spb1</strain>
    </source>
</reference>